<dbReference type="InterPro" id="IPR001727">
    <property type="entry name" value="GDT1-like"/>
</dbReference>
<dbReference type="AlphaFoldDB" id="A0A1H3CK21"/>
<evidence type="ECO:0000256" key="5">
    <source>
        <dbReference type="ARBA" id="ARBA00023136"/>
    </source>
</evidence>
<feature type="transmembrane region" description="Helical" evidence="6">
    <location>
        <begin position="39"/>
        <end position="58"/>
    </location>
</feature>
<keyword evidence="3 6" id="KW-0812">Transmembrane</keyword>
<gene>
    <name evidence="7" type="ORF">SAMN04487946_10158</name>
</gene>
<evidence type="ECO:0000313" key="7">
    <source>
        <dbReference type="EMBL" id="SDX54455.1"/>
    </source>
</evidence>
<dbReference type="OrthoDB" id="85362at2157"/>
<keyword evidence="8" id="KW-1185">Reference proteome</keyword>
<accession>A0A1H3CK21</accession>
<comment type="similarity">
    <text evidence="2">Belongs to the GDT1 family.</text>
</comment>
<evidence type="ECO:0000256" key="3">
    <source>
        <dbReference type="ARBA" id="ARBA00022692"/>
    </source>
</evidence>
<feature type="transmembrane region" description="Helical" evidence="6">
    <location>
        <begin position="65"/>
        <end position="87"/>
    </location>
</feature>
<dbReference type="STRING" id="660517.SAMN04487946_10158"/>
<organism evidence="7 8">
    <name type="scientific">Halobellus clavatus</name>
    <dbReference type="NCBI Taxonomy" id="660517"/>
    <lineage>
        <taxon>Archaea</taxon>
        <taxon>Methanobacteriati</taxon>
        <taxon>Methanobacteriota</taxon>
        <taxon>Stenosarchaea group</taxon>
        <taxon>Halobacteria</taxon>
        <taxon>Halobacteriales</taxon>
        <taxon>Haloferacaceae</taxon>
        <taxon>Halobellus</taxon>
    </lineage>
</organism>
<dbReference type="Pfam" id="PF01169">
    <property type="entry name" value="GDT1"/>
    <property type="match status" value="2"/>
</dbReference>
<proteinExistence type="inferred from homology"/>
<reference evidence="8" key="1">
    <citation type="submission" date="2016-10" db="EMBL/GenBank/DDBJ databases">
        <authorList>
            <person name="Varghese N."/>
            <person name="Submissions S."/>
        </authorList>
    </citation>
    <scope>NUCLEOTIDE SEQUENCE [LARGE SCALE GENOMIC DNA]</scope>
    <source>
        <strain evidence="8">CGMCC 1.10118</strain>
    </source>
</reference>
<name>A0A1H3CK21_9EURY</name>
<evidence type="ECO:0000256" key="6">
    <source>
        <dbReference type="SAM" id="Phobius"/>
    </source>
</evidence>
<evidence type="ECO:0000256" key="1">
    <source>
        <dbReference type="ARBA" id="ARBA00004141"/>
    </source>
</evidence>
<feature type="transmembrane region" description="Helical" evidence="6">
    <location>
        <begin position="195"/>
        <end position="221"/>
    </location>
</feature>
<dbReference type="RefSeq" id="WP_089763882.1">
    <property type="nucleotide sequence ID" value="NZ_FNPB01000001.1"/>
</dbReference>
<evidence type="ECO:0000313" key="8">
    <source>
        <dbReference type="Proteomes" id="UP000199170"/>
    </source>
</evidence>
<dbReference type="GO" id="GO:0046873">
    <property type="term" value="F:metal ion transmembrane transporter activity"/>
    <property type="evidence" value="ECO:0007669"/>
    <property type="project" value="InterPro"/>
</dbReference>
<feature type="transmembrane region" description="Helical" evidence="6">
    <location>
        <begin position="163"/>
        <end position="183"/>
    </location>
</feature>
<dbReference type="EMBL" id="FNPB01000001">
    <property type="protein sequence ID" value="SDX54455.1"/>
    <property type="molecule type" value="Genomic_DNA"/>
</dbReference>
<dbReference type="Proteomes" id="UP000199170">
    <property type="component" value="Unassembled WGS sequence"/>
</dbReference>
<dbReference type="PANTHER" id="PTHR12608">
    <property type="entry name" value="TRANSMEMBRANE PROTEIN HTP-1 RELATED"/>
    <property type="match status" value="1"/>
</dbReference>
<keyword evidence="5 6" id="KW-0472">Membrane</keyword>
<dbReference type="GO" id="GO:0016020">
    <property type="term" value="C:membrane"/>
    <property type="evidence" value="ECO:0007669"/>
    <property type="project" value="UniProtKB-SubCell"/>
</dbReference>
<keyword evidence="4 6" id="KW-1133">Transmembrane helix</keyword>
<comment type="subcellular location">
    <subcellularLocation>
        <location evidence="1">Membrane</location>
        <topology evidence="1">Multi-pass membrane protein</topology>
    </subcellularLocation>
</comment>
<dbReference type="PANTHER" id="PTHR12608:SF1">
    <property type="entry name" value="TRANSMEMBRANE PROTEIN 165"/>
    <property type="match status" value="1"/>
</dbReference>
<sequence>MSSYLEILVVAFVAQLAVLPGEKVQFIIAGLSTRYDPRVVVAAAGSAFAGWTAIEILFGRALQSLLPPVVLDTVTAGLFLAFAVLLYRSAPSQGSGTGLNEATETDGGFVDLAGKDLPGPLNRFSGSFGGFLPIFVMMVTGEFGDKTQLVTIGLAVQYGATSAIWAGEMLAIIPISLANAYFFHTFAHRFDMRKAHFASAALFAFFGADTALSILTGFSLWETFIGSVSAAVAVLL</sequence>
<evidence type="ECO:0000256" key="2">
    <source>
        <dbReference type="ARBA" id="ARBA00009190"/>
    </source>
</evidence>
<evidence type="ECO:0000256" key="4">
    <source>
        <dbReference type="ARBA" id="ARBA00022989"/>
    </source>
</evidence>
<protein>
    <submittedName>
        <fullName evidence="7">Putative Ca2+/H+ antiporter, TMEM165/GDT1 family</fullName>
    </submittedName>
</protein>